<keyword evidence="2" id="KW-1185">Reference proteome</keyword>
<evidence type="ECO:0000313" key="2">
    <source>
        <dbReference type="Proteomes" id="UP001235744"/>
    </source>
</evidence>
<dbReference type="Proteomes" id="UP001235744">
    <property type="component" value="Chromosome"/>
</dbReference>
<proteinExistence type="predicted"/>
<dbReference type="RefSeq" id="WP_306070409.1">
    <property type="nucleotide sequence ID" value="NZ_CP120988.1"/>
</dbReference>
<accession>A0ABY9IWS1</accession>
<reference evidence="1 2" key="1">
    <citation type="submission" date="2023-03" db="EMBL/GenBank/DDBJ databases">
        <title>Isolation and description of six Streptomyces strains from soil environments, able to metabolize different microbial glucans.</title>
        <authorList>
            <person name="Widen T."/>
            <person name="Larsbrink J."/>
        </authorList>
    </citation>
    <scope>NUCLEOTIDE SEQUENCE [LARGE SCALE GENOMIC DNA]</scope>
    <source>
        <strain evidence="1 2">Alt2</strain>
    </source>
</reference>
<protein>
    <submittedName>
        <fullName evidence="1">Uncharacterized protein</fullName>
    </submittedName>
</protein>
<evidence type="ECO:0000313" key="1">
    <source>
        <dbReference type="EMBL" id="WLQ58438.1"/>
    </source>
</evidence>
<organism evidence="1 2">
    <name type="scientific">Streptomyces poriferorum</name>
    <dbReference type="NCBI Taxonomy" id="2798799"/>
    <lineage>
        <taxon>Bacteria</taxon>
        <taxon>Bacillati</taxon>
        <taxon>Actinomycetota</taxon>
        <taxon>Actinomycetes</taxon>
        <taxon>Kitasatosporales</taxon>
        <taxon>Streptomycetaceae</taxon>
        <taxon>Streptomyces</taxon>
    </lineage>
</organism>
<sequence>MTHKTVNRAGIPDESPENQRVLACGQGIAKPGCRITSLGGHRWRIETLAPAPQDHPYRILYVQWPSNGPGEPENWASWQLPTP</sequence>
<dbReference type="EMBL" id="CP120988">
    <property type="protein sequence ID" value="WLQ58438.1"/>
    <property type="molecule type" value="Genomic_DNA"/>
</dbReference>
<gene>
    <name evidence="1" type="ORF">P8A19_24735</name>
</gene>
<name>A0ABY9IWS1_9ACTN</name>